<feature type="compositionally biased region" description="Basic and acidic residues" evidence="3">
    <location>
        <begin position="1365"/>
        <end position="1379"/>
    </location>
</feature>
<dbReference type="SUPFAM" id="SSF46689">
    <property type="entry name" value="Homeodomain-like"/>
    <property type="match status" value="1"/>
</dbReference>
<gene>
    <name evidence="6" type="ORF">ODALV1_LOCUS26259</name>
</gene>
<evidence type="ECO:0000256" key="1">
    <source>
        <dbReference type="ARBA" id="ARBA00004123"/>
    </source>
</evidence>
<sequence length="1426" mass="157178">MKVACEKGVPHSCVVCKSSVESYIQSRPLLRAQVAQYGLSESEVQPGDRVCNTCRCKSVRHRYKPSKQCPIPTCPAKKARVKRLRPFPAIWKDLSDEKRDAIMAKYQIPPTATKCCTACFNRINRRLSPNASLDTPDDPGSDTTRWTDDEIETMKKTLVEFGTDWRKLSEKINSKSDLQCRNFYFNFRKKYGLDALVQEYKKSKGGDGPPTLTDEEESGSTTSSCDETVAPSHDQSPRSSSNKNKDDYDSSATVSAEEGCGAEPEKQPNPGPEMRSMPMNSPTPLSLTVRHQQPASERNQGPPPSRIQSVAQHIHNQENGQQLSGTISLGSSHHSIVPQPQPPHATMSSLHPNHPLHSPQITASLALQQRSSPNIQVHPSQQQQQHPIYPTPVISHGSSQINHHNQGQPQGIPHHLSLHQARGLRYPSPEGPDGQEPPISVRVDDLMSATIERHLRRNPTTSSSVNSGTGQMHPGQSVSPTLQSILKSQPPPNAHHMISQIPQPGHLQHSGSNQGQLPQHQGQQGPPQHQQQQQGPPPQQQGPPPPQLVTAQVPTSSPHYPPHHGMNYGPKVDVRAMSQLQHHMVPREVSIVQLPPRDDCVTLDLSMKKRPASPNLPHQRPPSNGPPPAHQPLDYVSRGPPQGSPQDMYYAQKFSNPQRHPLQQPQLQRQQPQLVPPPPKQAKVPQPPALITKPPSLSPMKDGSITHGTPIHHTQQMSSKFEGLARPVSKEGSITQGTPKGPMYGMYERPPPAEYFKRMSPAGSPYYHGNPNAYYGQRPPSAGQRSPPHPPPQTSPFSADQHNSSRQIIINDYYTSQQMQPTQHPPQSTPSPLGQPRNVEQPKRTVNQPAGPGPMYMLPPRQEIPYRQSPPPSSIPPPTQHRQGVIQRATNRTVVKEEHGRYPQHDAFTSLVDVASSAPSLPVPKEENRRVCLPRVEMVRDGKSIVDMERSRVGPPMNQPNHPPPHQQSPHIYRPPPGTVTNQPSSDPIRVRGKEVYGREVQDSTLTAASLIDAIITHQINQPSPNDRSSPAPTNRTGDRLFASFQRSPAPQSSQGHGNPGNSQQGPHNLSIPNQVHSHGPPQHEEKVVVNDGRMNHKMPPGGGTTWGEQINLIISNDYASGKGSMPSSSGGMGGNPSHSSQHHGPPTSSPQMMNQNTHLSKKNNNEDEVMHYKSWKLRKALQLENEKQQQQQQMHVQQQQHPDERRIIRVHTEEPNMTNRPPSMPSRMSPEGHYQRSERGDPPPSMKSGPSIGPGGVPSFGRREGISLDYFNNLIMEKMRNENNEEMKSEDGNERKHDPASSVPTMNLPGGSASHMHVHNPATSSVHAHTHFGGLAGRIAAAARDDMRSSSDSQRSGDNQHFQLKMEKMDDEPSKGGDSDSPASMVIDESADIKEGKSQQPHNESGSSATATSQPNYEPLTDEEN</sequence>
<evidence type="ECO:0000259" key="5">
    <source>
        <dbReference type="PROSITE" id="PS51293"/>
    </source>
</evidence>
<evidence type="ECO:0000256" key="2">
    <source>
        <dbReference type="ARBA" id="ARBA00010097"/>
    </source>
</evidence>
<dbReference type="CDD" id="cd00167">
    <property type="entry name" value="SANT"/>
    <property type="match status" value="1"/>
</dbReference>
<feature type="region of interest" description="Disordered" evidence="3">
    <location>
        <begin position="451"/>
        <end position="570"/>
    </location>
</feature>
<feature type="region of interest" description="Disordered" evidence="3">
    <location>
        <begin position="768"/>
        <end position="802"/>
    </location>
</feature>
<evidence type="ECO:0008006" key="8">
    <source>
        <dbReference type="Google" id="ProtNLM"/>
    </source>
</evidence>
<feature type="region of interest" description="Disordered" evidence="3">
    <location>
        <begin position="1119"/>
        <end position="1166"/>
    </location>
</feature>
<feature type="compositionally biased region" description="Pro residues" evidence="3">
    <location>
        <begin position="619"/>
        <end position="630"/>
    </location>
</feature>
<dbReference type="PANTHER" id="PTHR13992:SF39">
    <property type="entry name" value="SMRTER, ISOFORM G"/>
    <property type="match status" value="1"/>
</dbReference>
<keyword evidence="7" id="KW-1185">Reference proteome</keyword>
<feature type="compositionally biased region" description="Low complexity" evidence="3">
    <location>
        <begin position="219"/>
        <end position="228"/>
    </location>
</feature>
<feature type="compositionally biased region" description="Pro residues" evidence="3">
    <location>
        <begin position="535"/>
        <end position="547"/>
    </location>
</feature>
<feature type="compositionally biased region" description="Polar residues" evidence="3">
    <location>
        <begin position="1045"/>
        <end position="1077"/>
    </location>
</feature>
<dbReference type="PROSITE" id="PS51293">
    <property type="entry name" value="SANT"/>
    <property type="match status" value="1"/>
</dbReference>
<feature type="region of interest" description="Disordered" evidence="3">
    <location>
        <begin position="1185"/>
        <end position="1264"/>
    </location>
</feature>
<dbReference type="SMART" id="SM00717">
    <property type="entry name" value="SANT"/>
    <property type="match status" value="1"/>
</dbReference>
<feature type="domain" description="SANT" evidence="5">
    <location>
        <begin position="141"/>
        <end position="192"/>
    </location>
</feature>
<dbReference type="InterPro" id="IPR017884">
    <property type="entry name" value="SANT_dom"/>
</dbReference>
<feature type="compositionally biased region" description="Low complexity" evidence="3">
    <location>
        <begin position="1189"/>
        <end position="1201"/>
    </location>
</feature>
<dbReference type="Proteomes" id="UP001642540">
    <property type="component" value="Unassembled WGS sequence"/>
</dbReference>
<reference evidence="6 7" key="1">
    <citation type="submission" date="2024-08" db="EMBL/GenBank/DDBJ databases">
        <authorList>
            <person name="Cucini C."/>
            <person name="Frati F."/>
        </authorList>
    </citation>
    <scope>NUCLEOTIDE SEQUENCE [LARGE SCALE GENOMIC DNA]</scope>
</reference>
<protein>
    <recommendedName>
        <fullName evidence="8">Nuclear receptor corepressor 1</fullName>
    </recommendedName>
</protein>
<feature type="region of interest" description="Disordered" evidence="3">
    <location>
        <begin position="817"/>
        <end position="885"/>
    </location>
</feature>
<feature type="compositionally biased region" description="Pro residues" evidence="3">
    <location>
        <begin position="957"/>
        <end position="978"/>
    </location>
</feature>
<feature type="domain" description="Myb-like" evidence="4">
    <location>
        <begin position="138"/>
        <end position="188"/>
    </location>
</feature>
<feature type="compositionally biased region" description="Polar residues" evidence="3">
    <location>
        <begin position="458"/>
        <end position="487"/>
    </location>
</feature>
<feature type="compositionally biased region" description="Pro residues" evidence="3">
    <location>
        <begin position="868"/>
        <end position="879"/>
    </location>
</feature>
<feature type="region of interest" description="Disordered" evidence="3">
    <location>
        <begin position="1017"/>
        <end position="1084"/>
    </location>
</feature>
<evidence type="ECO:0000259" key="4">
    <source>
        <dbReference type="PROSITE" id="PS50090"/>
    </source>
</evidence>
<feature type="region of interest" description="Disordered" evidence="3">
    <location>
        <begin position="608"/>
        <end position="696"/>
    </location>
</feature>
<dbReference type="Gene3D" id="1.20.58.1880">
    <property type="match status" value="1"/>
</dbReference>
<feature type="compositionally biased region" description="Low complexity" evidence="3">
    <location>
        <begin position="1121"/>
        <end position="1140"/>
    </location>
</feature>
<name>A0ABP1RUD4_9HEXA</name>
<feature type="region of interest" description="Disordered" evidence="3">
    <location>
        <begin position="951"/>
        <end position="989"/>
    </location>
</feature>
<proteinExistence type="inferred from homology"/>
<feature type="compositionally biased region" description="Polar residues" evidence="3">
    <location>
        <begin position="549"/>
        <end position="558"/>
    </location>
</feature>
<organism evidence="6 7">
    <name type="scientific">Orchesella dallaii</name>
    <dbReference type="NCBI Taxonomy" id="48710"/>
    <lineage>
        <taxon>Eukaryota</taxon>
        <taxon>Metazoa</taxon>
        <taxon>Ecdysozoa</taxon>
        <taxon>Arthropoda</taxon>
        <taxon>Hexapoda</taxon>
        <taxon>Collembola</taxon>
        <taxon>Entomobryomorpha</taxon>
        <taxon>Entomobryoidea</taxon>
        <taxon>Orchesellidae</taxon>
        <taxon>Orchesellinae</taxon>
        <taxon>Orchesella</taxon>
    </lineage>
</organism>
<feature type="compositionally biased region" description="Basic and acidic residues" evidence="3">
    <location>
        <begin position="1282"/>
        <end position="1300"/>
    </location>
</feature>
<feature type="compositionally biased region" description="Basic and acidic residues" evidence="3">
    <location>
        <begin position="1202"/>
        <end position="1215"/>
    </location>
</feature>
<accession>A0ABP1RUD4</accession>
<evidence type="ECO:0000256" key="3">
    <source>
        <dbReference type="SAM" id="MobiDB-lite"/>
    </source>
</evidence>
<feature type="compositionally biased region" description="Pro residues" evidence="3">
    <location>
        <begin position="674"/>
        <end position="688"/>
    </location>
</feature>
<dbReference type="EMBL" id="CAXLJM020000110">
    <property type="protein sequence ID" value="CAL8136041.1"/>
    <property type="molecule type" value="Genomic_DNA"/>
</dbReference>
<feature type="region of interest" description="Disordered" evidence="3">
    <location>
        <begin position="1282"/>
        <end position="1426"/>
    </location>
</feature>
<dbReference type="InterPro" id="IPR009057">
    <property type="entry name" value="Homeodomain-like_sf"/>
</dbReference>
<comment type="similarity">
    <text evidence="2">Belongs to the N-CoR nuclear receptor corepressors family.</text>
</comment>
<feature type="compositionally biased region" description="Polar residues" evidence="3">
    <location>
        <begin position="1018"/>
        <end position="1036"/>
    </location>
</feature>
<feature type="compositionally biased region" description="Low complexity" evidence="3">
    <location>
        <begin position="514"/>
        <end position="534"/>
    </location>
</feature>
<feature type="compositionally biased region" description="Polar residues" evidence="3">
    <location>
        <begin position="370"/>
        <end position="380"/>
    </location>
</feature>
<feature type="region of interest" description="Disordered" evidence="3">
    <location>
        <begin position="370"/>
        <end position="414"/>
    </location>
</feature>
<feature type="compositionally biased region" description="Polar residues" evidence="3">
    <location>
        <begin position="317"/>
        <end position="334"/>
    </location>
</feature>
<feature type="compositionally biased region" description="Low complexity" evidence="3">
    <location>
        <begin position="657"/>
        <end position="673"/>
    </location>
</feature>
<comment type="caution">
    <text evidence="6">The sequence shown here is derived from an EMBL/GenBank/DDBJ whole genome shotgun (WGS) entry which is preliminary data.</text>
</comment>
<dbReference type="PROSITE" id="PS50090">
    <property type="entry name" value="MYB_LIKE"/>
    <property type="match status" value="1"/>
</dbReference>
<feature type="compositionally biased region" description="Polar residues" evidence="3">
    <location>
        <begin position="1150"/>
        <end position="1159"/>
    </location>
</feature>
<dbReference type="InterPro" id="IPR051571">
    <property type="entry name" value="N-CoR_corepressor"/>
</dbReference>
<dbReference type="InterPro" id="IPR001005">
    <property type="entry name" value="SANT/Myb"/>
</dbReference>
<feature type="compositionally biased region" description="Polar residues" evidence="3">
    <location>
        <begin position="1399"/>
        <end position="1417"/>
    </location>
</feature>
<evidence type="ECO:0000313" key="6">
    <source>
        <dbReference type="EMBL" id="CAL8136041.1"/>
    </source>
</evidence>
<dbReference type="Pfam" id="PF00249">
    <property type="entry name" value="Myb_DNA-binding"/>
    <property type="match status" value="1"/>
</dbReference>
<evidence type="ECO:0000313" key="7">
    <source>
        <dbReference type="Proteomes" id="UP001642540"/>
    </source>
</evidence>
<feature type="region of interest" description="Disordered" evidence="3">
    <location>
        <begin position="725"/>
        <end position="746"/>
    </location>
</feature>
<feature type="compositionally biased region" description="Polar residues" evidence="3">
    <location>
        <begin position="396"/>
        <end position="409"/>
    </location>
</feature>
<dbReference type="PANTHER" id="PTHR13992">
    <property type="entry name" value="NUCLEAR RECEPTOR CO-REPRESSOR RELATED NCOR"/>
    <property type="match status" value="1"/>
</dbReference>
<feature type="region of interest" description="Disordered" evidence="3">
    <location>
        <begin position="202"/>
        <end position="358"/>
    </location>
</feature>
<comment type="subcellular location">
    <subcellularLocation>
        <location evidence="1">Nucleus</location>
    </subcellularLocation>
</comment>
<feature type="compositionally biased region" description="Polar residues" evidence="3">
    <location>
        <begin position="278"/>
        <end position="299"/>
    </location>
</feature>